<dbReference type="Proteomes" id="UP000237983">
    <property type="component" value="Unassembled WGS sequence"/>
</dbReference>
<dbReference type="AlphaFoldDB" id="A0A2T0VAR2"/>
<dbReference type="SUPFAM" id="SSF160631">
    <property type="entry name" value="SMI1/KNR4-like"/>
    <property type="match status" value="1"/>
</dbReference>
<comment type="caution">
    <text evidence="1">The sequence shown here is derived from an EMBL/GenBank/DDBJ whole genome shotgun (WGS) entry which is preliminary data.</text>
</comment>
<dbReference type="EMBL" id="PVTL01000007">
    <property type="protein sequence ID" value="PRY67158.1"/>
    <property type="molecule type" value="Genomic_DNA"/>
</dbReference>
<accession>A0A2T0VAR2</accession>
<evidence type="ECO:0000313" key="2">
    <source>
        <dbReference type="Proteomes" id="UP000237983"/>
    </source>
</evidence>
<sequence>MVSYDEMKATLLARDDVQLGVGASDEDIRSAQDQLGEFPPDFTQYLRDFGHATFGGAEISGLGPMPAPGLDLVEMVLLERTTYTLPERLVAVGCETGVTL</sequence>
<protein>
    <submittedName>
        <fullName evidence="1">SUKH superfamily protein</fullName>
    </submittedName>
</protein>
<name>A0A2T0VAR2_9MICO</name>
<proteinExistence type="predicted"/>
<dbReference type="Gene3D" id="3.40.1580.10">
    <property type="entry name" value="SMI1/KNR4-like"/>
    <property type="match status" value="1"/>
</dbReference>
<keyword evidence="2" id="KW-1185">Reference proteome</keyword>
<gene>
    <name evidence="1" type="ORF">B0I08_10751</name>
</gene>
<organism evidence="1 2">
    <name type="scientific">Glaciihabitans tibetensis</name>
    <dbReference type="NCBI Taxonomy" id="1266600"/>
    <lineage>
        <taxon>Bacteria</taxon>
        <taxon>Bacillati</taxon>
        <taxon>Actinomycetota</taxon>
        <taxon>Actinomycetes</taxon>
        <taxon>Micrococcales</taxon>
        <taxon>Microbacteriaceae</taxon>
        <taxon>Glaciihabitans</taxon>
    </lineage>
</organism>
<evidence type="ECO:0000313" key="1">
    <source>
        <dbReference type="EMBL" id="PRY67158.1"/>
    </source>
</evidence>
<dbReference type="OrthoDB" id="5518078at2"/>
<reference evidence="1 2" key="1">
    <citation type="submission" date="2018-03" db="EMBL/GenBank/DDBJ databases">
        <title>Genomic Encyclopedia of Type Strains, Phase III (KMG-III): the genomes of soil and plant-associated and newly described type strains.</title>
        <authorList>
            <person name="Whitman W."/>
        </authorList>
    </citation>
    <scope>NUCLEOTIDE SEQUENCE [LARGE SCALE GENOMIC DNA]</scope>
    <source>
        <strain evidence="1 2">CGMCC 1.12484</strain>
    </source>
</reference>
<dbReference type="Pfam" id="PF14567">
    <property type="entry name" value="SUKH_5"/>
    <property type="match status" value="1"/>
</dbReference>
<dbReference type="RefSeq" id="WP_146134421.1">
    <property type="nucleotide sequence ID" value="NZ_PVTL01000007.1"/>
</dbReference>
<dbReference type="InterPro" id="IPR037883">
    <property type="entry name" value="Knr4/Smi1-like_sf"/>
</dbReference>